<evidence type="ECO:0000256" key="1">
    <source>
        <dbReference type="SAM" id="MobiDB-lite"/>
    </source>
</evidence>
<keyword evidence="3" id="KW-1185">Reference proteome</keyword>
<organism evidence="2 3">
    <name type="scientific">Hymenobacter defluvii</name>
    <dbReference type="NCBI Taxonomy" id="2054411"/>
    <lineage>
        <taxon>Bacteria</taxon>
        <taxon>Pseudomonadati</taxon>
        <taxon>Bacteroidota</taxon>
        <taxon>Cytophagia</taxon>
        <taxon>Cytophagales</taxon>
        <taxon>Hymenobacteraceae</taxon>
        <taxon>Hymenobacter</taxon>
    </lineage>
</organism>
<evidence type="ECO:0000313" key="3">
    <source>
        <dbReference type="Proteomes" id="UP000670527"/>
    </source>
</evidence>
<name>A0ABS3THH3_9BACT</name>
<accession>A0ABS3THH3</accession>
<feature type="region of interest" description="Disordered" evidence="1">
    <location>
        <begin position="1"/>
        <end position="25"/>
    </location>
</feature>
<evidence type="ECO:0000313" key="2">
    <source>
        <dbReference type="EMBL" id="MBO3273110.1"/>
    </source>
</evidence>
<comment type="caution">
    <text evidence="2">The sequence shown here is derived from an EMBL/GenBank/DDBJ whole genome shotgun (WGS) entry which is preliminary data.</text>
</comment>
<dbReference type="RefSeq" id="WP_208309257.1">
    <property type="nucleotide sequence ID" value="NZ_JAGETX010000024.1"/>
</dbReference>
<sequence length="104" mass="11818">MSPSKDPAAQRRITYDLGSKADAAPPTADSLLVSMRKDNTPGTVYHVVAARQVKSTKYPHRYALTVVRAPDLLADVVIRRRRILIRGKQAFPLYWYSRTRKPRP</sequence>
<protein>
    <submittedName>
        <fullName evidence="2">Uncharacterized protein</fullName>
    </submittedName>
</protein>
<gene>
    <name evidence="2" type="ORF">J4D97_20840</name>
</gene>
<dbReference type="EMBL" id="JAGETX010000024">
    <property type="protein sequence ID" value="MBO3273110.1"/>
    <property type="molecule type" value="Genomic_DNA"/>
</dbReference>
<proteinExistence type="predicted"/>
<reference evidence="2 3" key="1">
    <citation type="submission" date="2021-03" db="EMBL/GenBank/DDBJ databases">
        <authorList>
            <person name="Kim M.K."/>
        </authorList>
    </citation>
    <scope>NUCLEOTIDE SEQUENCE [LARGE SCALE GENOMIC DNA]</scope>
    <source>
        <strain evidence="2 3">BT507</strain>
    </source>
</reference>
<dbReference type="Proteomes" id="UP000670527">
    <property type="component" value="Unassembled WGS sequence"/>
</dbReference>